<protein>
    <submittedName>
        <fullName evidence="2">Uncharacterized protein</fullName>
    </submittedName>
</protein>
<dbReference type="EMBL" id="JAYMGO010000003">
    <property type="protein sequence ID" value="KAL1278023.1"/>
    <property type="molecule type" value="Genomic_DNA"/>
</dbReference>
<gene>
    <name evidence="2" type="ORF">QQF64_024696</name>
</gene>
<evidence type="ECO:0000313" key="2">
    <source>
        <dbReference type="EMBL" id="KAL1278023.1"/>
    </source>
</evidence>
<evidence type="ECO:0000256" key="1">
    <source>
        <dbReference type="SAM" id="MobiDB-lite"/>
    </source>
</evidence>
<sequence>MASKRHQESGAEKRKKKRQRDDAHASLAGSGQGVQQGCRCIVGNGWPRHHRSPLWSVRGVAPRSSGSCGRSKKREETQVAHNGKGLSDTSDRPDLHCRKLSMQFPAFLNRFGSILK</sequence>
<evidence type="ECO:0000313" key="3">
    <source>
        <dbReference type="Proteomes" id="UP001558613"/>
    </source>
</evidence>
<reference evidence="2 3" key="1">
    <citation type="submission" date="2023-09" db="EMBL/GenBank/DDBJ databases">
        <authorList>
            <person name="Wang M."/>
        </authorList>
    </citation>
    <scope>NUCLEOTIDE SEQUENCE [LARGE SCALE GENOMIC DNA]</scope>
    <source>
        <strain evidence="2">GT-2023</strain>
        <tissue evidence="2">Liver</tissue>
    </source>
</reference>
<name>A0ABR3NM10_9TELE</name>
<proteinExistence type="predicted"/>
<keyword evidence="3" id="KW-1185">Reference proteome</keyword>
<comment type="caution">
    <text evidence="2">The sequence shown here is derived from an EMBL/GenBank/DDBJ whole genome shotgun (WGS) entry which is preliminary data.</text>
</comment>
<feature type="region of interest" description="Disordered" evidence="1">
    <location>
        <begin position="50"/>
        <end position="94"/>
    </location>
</feature>
<dbReference type="Proteomes" id="UP001558613">
    <property type="component" value="Unassembled WGS sequence"/>
</dbReference>
<feature type="compositionally biased region" description="Basic and acidic residues" evidence="1">
    <location>
        <begin position="1"/>
        <end position="12"/>
    </location>
</feature>
<feature type="region of interest" description="Disordered" evidence="1">
    <location>
        <begin position="1"/>
        <end position="36"/>
    </location>
</feature>
<accession>A0ABR3NM10</accession>
<organism evidence="2 3">
    <name type="scientific">Cirrhinus molitorella</name>
    <name type="common">mud carp</name>
    <dbReference type="NCBI Taxonomy" id="172907"/>
    <lineage>
        <taxon>Eukaryota</taxon>
        <taxon>Metazoa</taxon>
        <taxon>Chordata</taxon>
        <taxon>Craniata</taxon>
        <taxon>Vertebrata</taxon>
        <taxon>Euteleostomi</taxon>
        <taxon>Actinopterygii</taxon>
        <taxon>Neopterygii</taxon>
        <taxon>Teleostei</taxon>
        <taxon>Ostariophysi</taxon>
        <taxon>Cypriniformes</taxon>
        <taxon>Cyprinidae</taxon>
        <taxon>Labeoninae</taxon>
        <taxon>Labeonini</taxon>
        <taxon>Cirrhinus</taxon>
    </lineage>
</organism>